<dbReference type="GeneID" id="303298972"/>
<dbReference type="Gene3D" id="3.40.50.620">
    <property type="entry name" value="HUPs"/>
    <property type="match status" value="1"/>
</dbReference>
<keyword evidence="2 4" id="KW-0560">Oxidoreductase</keyword>
<comment type="function">
    <text evidence="4">Catalyzes the formation of sulfite from adenosine 5'-phosphosulfate (APS) using thioredoxin as an electron donor.</text>
</comment>
<dbReference type="NCBIfam" id="NF002537">
    <property type="entry name" value="PRK02090.1"/>
    <property type="match status" value="1"/>
</dbReference>
<comment type="similarity">
    <text evidence="1 4">Belongs to the PAPS reductase family. CysH subfamily.</text>
</comment>
<dbReference type="GO" id="GO:0004604">
    <property type="term" value="F:phosphoadenylyl-sulfate reductase (thioredoxin) activity"/>
    <property type="evidence" value="ECO:0007669"/>
    <property type="project" value="UniProtKB-EC"/>
</dbReference>
<dbReference type="PANTHER" id="PTHR46509">
    <property type="entry name" value="PHOSPHOADENOSINE PHOSPHOSULFATE REDUCTASE"/>
    <property type="match status" value="1"/>
</dbReference>
<feature type="binding site" evidence="4">
    <location>
        <position position="222"/>
    </location>
    <ligand>
        <name>[4Fe-4S] cluster</name>
        <dbReference type="ChEBI" id="CHEBI:49883"/>
    </ligand>
</feature>
<dbReference type="Pfam" id="PF01507">
    <property type="entry name" value="PAPS_reduct"/>
    <property type="match status" value="1"/>
</dbReference>
<evidence type="ECO:0000259" key="6">
    <source>
        <dbReference type="Pfam" id="PF01507"/>
    </source>
</evidence>
<sequence>MSTTESTTTTTPDRVERTARLRALVEEASQHFSALEDELGPGQLAEAVSAWAAQTFGRDLAVACSMADAVLPHVVAQHLPGVDVLFLETGYHFPETLETRDRVARELDVTVVDVLPLATVAEQDSSLGPRLHDRDPAACCALRKVDPLRRALSGYDAWVTGVRREEGPTRAHTPLITYDESFDLVKINPLVTWSFGQLMGYSHDHGLPENPLLEQGFPSIGCAPCTRAVAPGEDPRAGRWADSAKTECGLHPSGDAPADDDASTDTPSAVTPLSLLTVDTAQETR</sequence>
<evidence type="ECO:0000256" key="2">
    <source>
        <dbReference type="ARBA" id="ARBA00023002"/>
    </source>
</evidence>
<organism evidence="7 8">
    <name type="scientific">Brachybacterium tyrofermentans</name>
    <dbReference type="NCBI Taxonomy" id="47848"/>
    <lineage>
        <taxon>Bacteria</taxon>
        <taxon>Bacillati</taxon>
        <taxon>Actinomycetota</taxon>
        <taxon>Actinomycetes</taxon>
        <taxon>Micrococcales</taxon>
        <taxon>Dermabacteraceae</taxon>
        <taxon>Brachybacterium</taxon>
    </lineage>
</organism>
<keyword evidence="4" id="KW-0411">Iron-sulfur</keyword>
<evidence type="ECO:0000256" key="5">
    <source>
        <dbReference type="SAM" id="MobiDB-lite"/>
    </source>
</evidence>
<keyword evidence="8" id="KW-1185">Reference proteome</keyword>
<dbReference type="InterPro" id="IPR014729">
    <property type="entry name" value="Rossmann-like_a/b/a_fold"/>
</dbReference>
<comment type="cofactor">
    <cofactor evidence="4">
        <name>[4Fe-4S] cluster</name>
        <dbReference type="ChEBI" id="CHEBI:49883"/>
    </cofactor>
    <text evidence="4">Binds 1 [4Fe-4S] cluster per subunit.</text>
</comment>
<feature type="binding site" evidence="4">
    <location>
        <position position="225"/>
    </location>
    <ligand>
        <name>[4Fe-4S] cluster</name>
        <dbReference type="ChEBI" id="CHEBI:49883"/>
    </ligand>
</feature>
<keyword evidence="4" id="KW-0479">Metal-binding</keyword>
<evidence type="ECO:0000256" key="4">
    <source>
        <dbReference type="HAMAP-Rule" id="MF_00063"/>
    </source>
</evidence>
<dbReference type="PANTHER" id="PTHR46509:SF1">
    <property type="entry name" value="PHOSPHOADENOSINE PHOSPHOSULFATE REDUCTASE"/>
    <property type="match status" value="1"/>
</dbReference>
<feature type="compositionally biased region" description="Basic and acidic residues" evidence="5">
    <location>
        <begin position="233"/>
        <end position="245"/>
    </location>
</feature>
<dbReference type="HAMAP" id="MF_00063">
    <property type="entry name" value="CysH"/>
    <property type="match status" value="1"/>
</dbReference>
<feature type="domain" description="Phosphoadenosine phosphosulphate reductase" evidence="6">
    <location>
        <begin position="61"/>
        <end position="228"/>
    </location>
</feature>
<gene>
    <name evidence="4" type="primary">cysH</name>
    <name evidence="7" type="ORF">ACFPK8_19380</name>
</gene>
<dbReference type="CDD" id="cd23945">
    <property type="entry name" value="PAPS_reductase"/>
    <property type="match status" value="1"/>
</dbReference>
<dbReference type="SUPFAM" id="SSF52402">
    <property type="entry name" value="Adenine nucleotide alpha hydrolases-like"/>
    <property type="match status" value="1"/>
</dbReference>
<dbReference type="NCBIfam" id="TIGR00434">
    <property type="entry name" value="cysH"/>
    <property type="match status" value="1"/>
</dbReference>
<feature type="binding site" evidence="4">
    <location>
        <position position="139"/>
    </location>
    <ligand>
        <name>[4Fe-4S] cluster</name>
        <dbReference type="ChEBI" id="CHEBI:49883"/>
    </ligand>
</feature>
<keyword evidence="4" id="KW-0963">Cytoplasm</keyword>
<comment type="subcellular location">
    <subcellularLocation>
        <location evidence="4">Cytoplasm</location>
    </subcellularLocation>
</comment>
<comment type="catalytic activity">
    <reaction evidence="4">
        <text>[thioredoxin]-disulfide + sulfite + AMP + 2 H(+) = adenosine 5'-phosphosulfate + [thioredoxin]-dithiol</text>
        <dbReference type="Rhea" id="RHEA:21976"/>
        <dbReference type="Rhea" id="RHEA-COMP:10698"/>
        <dbReference type="Rhea" id="RHEA-COMP:10700"/>
        <dbReference type="ChEBI" id="CHEBI:15378"/>
        <dbReference type="ChEBI" id="CHEBI:17359"/>
        <dbReference type="ChEBI" id="CHEBI:29950"/>
        <dbReference type="ChEBI" id="CHEBI:50058"/>
        <dbReference type="ChEBI" id="CHEBI:58243"/>
        <dbReference type="ChEBI" id="CHEBI:456215"/>
        <dbReference type="EC" id="1.8.4.10"/>
    </reaction>
</comment>
<feature type="region of interest" description="Disordered" evidence="5">
    <location>
        <begin position="231"/>
        <end position="285"/>
    </location>
</feature>
<comment type="caution">
    <text evidence="7">The sequence shown here is derived from an EMBL/GenBank/DDBJ whole genome shotgun (WGS) entry which is preliminary data.</text>
</comment>
<protein>
    <recommendedName>
        <fullName evidence="4">Adenosine 5'-phosphosulfate reductase</fullName>
        <shortName evidence="4">APS reductase</shortName>
        <ecNumber evidence="4">1.8.4.10</ecNumber>
    </recommendedName>
    <alternativeName>
        <fullName evidence="4">5'-adenylylsulfate reductase</fullName>
    </alternativeName>
    <alternativeName>
        <fullName evidence="4">Thioredoxin-dependent 5'-adenylylsulfate reductase</fullName>
    </alternativeName>
</protein>
<evidence type="ECO:0000313" key="7">
    <source>
        <dbReference type="EMBL" id="MFC5299680.1"/>
    </source>
</evidence>
<feature type="binding site" evidence="4">
    <location>
        <position position="140"/>
    </location>
    <ligand>
        <name>[4Fe-4S] cluster</name>
        <dbReference type="ChEBI" id="CHEBI:49883"/>
    </ligand>
</feature>
<keyword evidence="4" id="KW-0408">Iron</keyword>
<dbReference type="Proteomes" id="UP001595937">
    <property type="component" value="Unassembled WGS sequence"/>
</dbReference>
<reference evidence="8" key="1">
    <citation type="journal article" date="2019" name="Int. J. Syst. Evol. Microbiol.">
        <title>The Global Catalogue of Microorganisms (GCM) 10K type strain sequencing project: providing services to taxonomists for standard genome sequencing and annotation.</title>
        <authorList>
            <consortium name="The Broad Institute Genomics Platform"/>
            <consortium name="The Broad Institute Genome Sequencing Center for Infectious Disease"/>
            <person name="Wu L."/>
            <person name="Ma J."/>
        </authorList>
    </citation>
    <scope>NUCLEOTIDE SEQUENCE [LARGE SCALE GENOMIC DNA]</scope>
    <source>
        <strain evidence="8">CGMCC 1.16455</strain>
    </source>
</reference>
<comment type="pathway">
    <text evidence="3 4">Sulfur metabolism; hydrogen sulfide biosynthesis; sulfite from sulfate.</text>
</comment>
<dbReference type="InterPro" id="IPR002500">
    <property type="entry name" value="PAPS_reduct_dom"/>
</dbReference>
<evidence type="ECO:0000313" key="8">
    <source>
        <dbReference type="Proteomes" id="UP001595937"/>
    </source>
</evidence>
<dbReference type="InterPro" id="IPR004511">
    <property type="entry name" value="PAPS/APS_Rdtase"/>
</dbReference>
<feature type="active site" description="Nucleophile; cysteine thiosulfonate intermediate" evidence="4">
    <location>
        <position position="248"/>
    </location>
</feature>
<dbReference type="EC" id="1.8.4.10" evidence="4"/>
<evidence type="ECO:0000256" key="1">
    <source>
        <dbReference type="ARBA" id="ARBA00009732"/>
    </source>
</evidence>
<accession>A0ABW0FMR0</accession>
<dbReference type="EMBL" id="JBHSLN010000089">
    <property type="protein sequence ID" value="MFC5299680.1"/>
    <property type="molecule type" value="Genomic_DNA"/>
</dbReference>
<dbReference type="RefSeq" id="WP_343926116.1">
    <property type="nucleotide sequence ID" value="NZ_BAAAIR010000050.1"/>
</dbReference>
<evidence type="ECO:0000256" key="3">
    <source>
        <dbReference type="ARBA" id="ARBA00024327"/>
    </source>
</evidence>
<name>A0ABW0FMR0_9MICO</name>
<proteinExistence type="inferred from homology"/>